<organism evidence="2 3">
    <name type="scientific">Paraperlucidibaca wandonensis</name>
    <dbReference type="NCBI Taxonomy" id="1268273"/>
    <lineage>
        <taxon>Bacteria</taxon>
        <taxon>Pseudomonadati</taxon>
        <taxon>Pseudomonadota</taxon>
        <taxon>Gammaproteobacteria</taxon>
        <taxon>Moraxellales</taxon>
        <taxon>Moraxellaceae</taxon>
        <taxon>Paraperlucidibaca</taxon>
    </lineage>
</organism>
<name>A0ABW3HH35_9GAMM</name>
<protein>
    <submittedName>
        <fullName evidence="2">Uncharacterized protein</fullName>
    </submittedName>
</protein>
<keyword evidence="1" id="KW-0732">Signal</keyword>
<accession>A0ABW3HH35</accession>
<keyword evidence="3" id="KW-1185">Reference proteome</keyword>
<feature type="signal peptide" evidence="1">
    <location>
        <begin position="1"/>
        <end position="18"/>
    </location>
</feature>
<evidence type="ECO:0000256" key="1">
    <source>
        <dbReference type="SAM" id="SignalP"/>
    </source>
</evidence>
<reference evidence="3" key="1">
    <citation type="journal article" date="2019" name="Int. J. Syst. Evol. Microbiol.">
        <title>The Global Catalogue of Microorganisms (GCM) 10K type strain sequencing project: providing services to taxonomists for standard genome sequencing and annotation.</title>
        <authorList>
            <consortium name="The Broad Institute Genomics Platform"/>
            <consortium name="The Broad Institute Genome Sequencing Center for Infectious Disease"/>
            <person name="Wu L."/>
            <person name="Ma J."/>
        </authorList>
    </citation>
    <scope>NUCLEOTIDE SEQUENCE [LARGE SCALE GENOMIC DNA]</scope>
    <source>
        <strain evidence="3">CCUG 63419</strain>
    </source>
</reference>
<dbReference type="RefSeq" id="WP_379070083.1">
    <property type="nucleotide sequence ID" value="NZ_JBHTIT010000001.1"/>
</dbReference>
<evidence type="ECO:0000313" key="3">
    <source>
        <dbReference type="Proteomes" id="UP001597044"/>
    </source>
</evidence>
<gene>
    <name evidence="2" type="ORF">ACFQ0F_05880</name>
</gene>
<dbReference type="EMBL" id="JBHTIT010000001">
    <property type="protein sequence ID" value="MFD0949920.1"/>
    <property type="molecule type" value="Genomic_DNA"/>
</dbReference>
<sequence length="168" mass="18487">MKKIVIAALLSMPMVAIADPSPFGLEIGKATIKDVKAKYSAQKTGINKYSGGEMYDLSGIDFDGLQKATVIFSTDGKLLAVLTTLPKSKFDSLLSGLSNKYQLVSKNIPFVGNKSAKLVDGNTEITLDAPHMSFQMEMNYSNKDLWKSYKAQSNKEQEQKKKSEHSQL</sequence>
<evidence type="ECO:0000313" key="2">
    <source>
        <dbReference type="EMBL" id="MFD0949920.1"/>
    </source>
</evidence>
<feature type="chain" id="PRO_5047541096" evidence="1">
    <location>
        <begin position="19"/>
        <end position="168"/>
    </location>
</feature>
<dbReference type="Proteomes" id="UP001597044">
    <property type="component" value="Unassembled WGS sequence"/>
</dbReference>
<proteinExistence type="predicted"/>
<comment type="caution">
    <text evidence="2">The sequence shown here is derived from an EMBL/GenBank/DDBJ whole genome shotgun (WGS) entry which is preliminary data.</text>
</comment>